<gene>
    <name evidence="2" type="ORF">C2857_001119</name>
</gene>
<name>A0A7S9KJN4_EPIFF</name>
<evidence type="ECO:0000256" key="1">
    <source>
        <dbReference type="SAM" id="Coils"/>
    </source>
</evidence>
<dbReference type="EMBL" id="CP031385">
    <property type="protein sequence ID" value="QPG93605.1"/>
    <property type="molecule type" value="Genomic_DNA"/>
</dbReference>
<evidence type="ECO:0000313" key="2">
    <source>
        <dbReference type="EMBL" id="QPG93605.1"/>
    </source>
</evidence>
<keyword evidence="1" id="KW-0175">Coiled coil</keyword>
<proteinExistence type="predicted"/>
<dbReference type="AlphaFoldDB" id="A0A7S9KJN4"/>
<protein>
    <submittedName>
        <fullName evidence="2">Uncharacterized protein</fullName>
    </submittedName>
</protein>
<reference evidence="2 3" key="1">
    <citation type="journal article" date="2018" name="PLoS Genet.">
        <title>Repeat elements organise 3D genome structure and mediate transcription in the filamentous fungus Epichloe festucae.</title>
        <authorList>
            <person name="Winter D.J."/>
            <person name="Ganley A.R.D."/>
            <person name="Young C.A."/>
            <person name="Liachko I."/>
            <person name="Schardl C.L."/>
            <person name="Dupont P.Y."/>
            <person name="Berry D."/>
            <person name="Ram A."/>
            <person name="Scott B."/>
            <person name="Cox M.P."/>
        </authorList>
    </citation>
    <scope>NUCLEOTIDE SEQUENCE [LARGE SCALE GENOMIC DNA]</scope>
    <source>
        <strain evidence="2 3">Fl1</strain>
    </source>
</reference>
<feature type="coiled-coil region" evidence="1">
    <location>
        <begin position="56"/>
        <end position="83"/>
    </location>
</feature>
<dbReference type="OrthoDB" id="5428081at2759"/>
<sequence>MAYQWTRQEKLKRGVWSAAVAAVICVGAITGAQLKTDNQKAEAIKRFRTTSAADQVAILEVQKDHLLQQKAGLERKLDLFRERVQERRGGGEK</sequence>
<dbReference type="Proteomes" id="UP000594364">
    <property type="component" value="Chromosome 1"/>
</dbReference>
<evidence type="ECO:0000313" key="3">
    <source>
        <dbReference type="Proteomes" id="UP000594364"/>
    </source>
</evidence>
<organism evidence="2 3">
    <name type="scientific">Epichloe festucae (strain Fl1)</name>
    <dbReference type="NCBI Taxonomy" id="877507"/>
    <lineage>
        <taxon>Eukaryota</taxon>
        <taxon>Fungi</taxon>
        <taxon>Dikarya</taxon>
        <taxon>Ascomycota</taxon>
        <taxon>Pezizomycotina</taxon>
        <taxon>Sordariomycetes</taxon>
        <taxon>Hypocreomycetidae</taxon>
        <taxon>Hypocreales</taxon>
        <taxon>Clavicipitaceae</taxon>
        <taxon>Epichloe</taxon>
    </lineage>
</organism>
<keyword evidence="3" id="KW-1185">Reference proteome</keyword>
<accession>A0A7S9KJN4</accession>